<keyword evidence="3" id="KW-1185">Reference proteome</keyword>
<feature type="non-terminal residue" evidence="2">
    <location>
        <position position="53"/>
    </location>
</feature>
<evidence type="ECO:0000313" key="3">
    <source>
        <dbReference type="Proteomes" id="UP000499080"/>
    </source>
</evidence>
<comment type="caution">
    <text evidence="2">The sequence shown here is derived from an EMBL/GenBank/DDBJ whole genome shotgun (WGS) entry which is preliminary data.</text>
</comment>
<gene>
    <name evidence="1" type="ORF">AVEN_149283_1</name>
    <name evidence="2" type="ORF">AVEN_247357_1</name>
</gene>
<dbReference type="EMBL" id="BGPR01066309">
    <property type="protein sequence ID" value="GBO40893.1"/>
    <property type="molecule type" value="Genomic_DNA"/>
</dbReference>
<accession>A0A4Y2WU22</accession>
<dbReference type="AlphaFoldDB" id="A0A4Y2WU22"/>
<organism evidence="2 3">
    <name type="scientific">Araneus ventricosus</name>
    <name type="common">Orbweaver spider</name>
    <name type="synonym">Epeira ventricosa</name>
    <dbReference type="NCBI Taxonomy" id="182803"/>
    <lineage>
        <taxon>Eukaryota</taxon>
        <taxon>Metazoa</taxon>
        <taxon>Ecdysozoa</taxon>
        <taxon>Arthropoda</taxon>
        <taxon>Chelicerata</taxon>
        <taxon>Arachnida</taxon>
        <taxon>Araneae</taxon>
        <taxon>Araneomorphae</taxon>
        <taxon>Entelegynae</taxon>
        <taxon>Araneoidea</taxon>
        <taxon>Araneidae</taxon>
        <taxon>Araneus</taxon>
    </lineage>
</organism>
<proteinExistence type="predicted"/>
<dbReference type="Proteomes" id="UP000499080">
    <property type="component" value="Unassembled WGS sequence"/>
</dbReference>
<evidence type="ECO:0000313" key="1">
    <source>
        <dbReference type="EMBL" id="GBO40889.1"/>
    </source>
</evidence>
<evidence type="ECO:0000313" key="2">
    <source>
        <dbReference type="EMBL" id="GBO40893.1"/>
    </source>
</evidence>
<reference evidence="2 3" key="1">
    <citation type="journal article" date="2019" name="Sci. Rep.">
        <title>Orb-weaving spider Araneus ventricosus genome elucidates the spidroin gene catalogue.</title>
        <authorList>
            <person name="Kono N."/>
            <person name="Nakamura H."/>
            <person name="Ohtoshi R."/>
            <person name="Moran D.A.P."/>
            <person name="Shinohara A."/>
            <person name="Yoshida Y."/>
            <person name="Fujiwara M."/>
            <person name="Mori M."/>
            <person name="Tomita M."/>
            <person name="Arakawa K."/>
        </authorList>
    </citation>
    <scope>NUCLEOTIDE SEQUENCE [LARGE SCALE GENOMIC DNA]</scope>
</reference>
<name>A0A4Y2WU22_ARAVE</name>
<protein>
    <submittedName>
        <fullName evidence="2">Uncharacterized protein</fullName>
    </submittedName>
</protein>
<dbReference type="EMBL" id="BGPR01066308">
    <property type="protein sequence ID" value="GBO40889.1"/>
    <property type="molecule type" value="Genomic_DNA"/>
</dbReference>
<sequence>MEGSRRRSVTSPKCPWMPPAWVLTWLVSIHRSSVHFFIADIDCPFAVLLMSDP</sequence>